<protein>
    <submittedName>
        <fullName evidence="1">Glycosyl hydrolase</fullName>
    </submittedName>
</protein>
<dbReference type="PANTHER" id="PTHR36848:SF2">
    <property type="entry name" value="SECRETED PROTEIN"/>
    <property type="match status" value="1"/>
</dbReference>
<dbReference type="InterPro" id="IPR019546">
    <property type="entry name" value="TAT_signal_bac_arc"/>
</dbReference>
<accession>A0ABP7W874</accession>
<dbReference type="InterPro" id="IPR006311">
    <property type="entry name" value="TAT_signal"/>
</dbReference>
<sequence>MSKHDGAGVSRRRFIQYTAVTGASAAVALNSPLGGAGTARAGAGAPSFAAFARPDAAVRPRFRWWWPDGLVDPAEIRREIDQIAAAGFGGAEIVAVHHSIRDKSVLDPEGHGWGTPAWNAGVEAALDQARRRGITVDLTIGPAWPAAVPTITPDSPAAVQELAHGSATVTGGQTYSGPVPEPVAAAEEDVHVRHLVAVHAARVDTANSTRTETGLARDSFTDLTATVRDGRIKWTAPGDGSWVLLSYWRRGSGQRPESGPHSAPDCAVVDHFSPAGTKAVIDFWESTLLTKRIRKLIRQAGGTLFEDSIELETQALNWTPDLPEEFARRRGYPLWPYLPVIVQHKERTLYSYEPQITRQARHDFWLTVSDLFNEHHFAALTEWAHSIGLQFRAQPYGLQTDAIETAAIIDVPEGESLGFKNLDDYRVLAGGRDMAGRKILSCEAGAYQGGAYNTTWDKLLRTMGGAYAAGLNQTVLHGFSYATAPGVAWPGFAGFTPYNGGIGYAESWGPRQPTWRHAPDIAAYLGRVHHVMQSGTNRIDIAVFRQKGYSKTGIGAGWFTGTGVPLGWTHQFISAATLELPSATVSGGRLAPKGPAYKAVFVEADRFSSGDRTIPVRSAEKLLRLTKAGLPIVFLGDWSAATVPGVPKAGENERLRAVLKELFAQPKVRVVAADTEVPGALAALGVEPDVKYAQSSTLLNGHRVAGDVDYYYLCNGKHAETVKPPVAAIDHQVTLTRADRRAVPFRLDPWTGEAERIAVYTEEGDKVTVRVALQPSETTVIALGRPGTGVPHATRTDAGEVRYDGGRLVVRSTEPGAYTTTLSTGRTVSTTVGELPAALTLTSWKLQVEDWGPGRTATETAVTRREVDLDGLKAWPDIPELADVSGVGRYRTTVQLDGKWSGGACAGAYLELGKVFDTSRVIVNGRVLPPVDLMNPVVDVGPYLRQGANTIEVEVATTLNNRLRVSDPDVYGKASRQAYGLIGPVRLVPYGEAPVR</sequence>
<organism evidence="1 2">
    <name type="scientific">Actinomadura miaoliensis</name>
    <dbReference type="NCBI Taxonomy" id="430685"/>
    <lineage>
        <taxon>Bacteria</taxon>
        <taxon>Bacillati</taxon>
        <taxon>Actinomycetota</taxon>
        <taxon>Actinomycetes</taxon>
        <taxon>Streptosporangiales</taxon>
        <taxon>Thermomonosporaceae</taxon>
        <taxon>Actinomadura</taxon>
    </lineage>
</organism>
<dbReference type="InterPro" id="IPR053161">
    <property type="entry name" value="Ulvan_degrading_GH"/>
</dbReference>
<dbReference type="Pfam" id="PF17132">
    <property type="entry name" value="Glyco_hydro_106"/>
    <property type="match status" value="2"/>
</dbReference>
<reference evidence="2" key="1">
    <citation type="journal article" date="2019" name="Int. J. Syst. Evol. Microbiol.">
        <title>The Global Catalogue of Microorganisms (GCM) 10K type strain sequencing project: providing services to taxonomists for standard genome sequencing and annotation.</title>
        <authorList>
            <consortium name="The Broad Institute Genomics Platform"/>
            <consortium name="The Broad Institute Genome Sequencing Center for Infectious Disease"/>
            <person name="Wu L."/>
            <person name="Ma J."/>
        </authorList>
    </citation>
    <scope>NUCLEOTIDE SEQUENCE [LARGE SCALE GENOMIC DNA]</scope>
    <source>
        <strain evidence="2">JCM 16702</strain>
    </source>
</reference>
<gene>
    <name evidence="1" type="ORF">GCM10022214_48170</name>
</gene>
<dbReference type="Gene3D" id="2.60.120.260">
    <property type="entry name" value="Galactose-binding domain-like"/>
    <property type="match status" value="1"/>
</dbReference>
<dbReference type="InterPro" id="IPR008979">
    <property type="entry name" value="Galactose-bd-like_sf"/>
</dbReference>
<evidence type="ECO:0000313" key="2">
    <source>
        <dbReference type="Proteomes" id="UP001500683"/>
    </source>
</evidence>
<name>A0ABP7W874_9ACTN</name>
<dbReference type="RefSeq" id="WP_344951619.1">
    <property type="nucleotide sequence ID" value="NZ_BAAAZG010000036.1"/>
</dbReference>
<keyword evidence="1" id="KW-0378">Hydrolase</keyword>
<dbReference type="SUPFAM" id="SSF49785">
    <property type="entry name" value="Galactose-binding domain-like"/>
    <property type="match status" value="1"/>
</dbReference>
<dbReference type="PANTHER" id="PTHR36848">
    <property type="entry name" value="DNA-BINDING PROTEIN (PUTATIVE SECRETED PROTEIN)-RELATED"/>
    <property type="match status" value="1"/>
</dbReference>
<comment type="caution">
    <text evidence="1">The sequence shown here is derived from an EMBL/GenBank/DDBJ whole genome shotgun (WGS) entry which is preliminary data.</text>
</comment>
<dbReference type="GO" id="GO:0016787">
    <property type="term" value="F:hydrolase activity"/>
    <property type="evidence" value="ECO:0007669"/>
    <property type="project" value="UniProtKB-KW"/>
</dbReference>
<keyword evidence="2" id="KW-1185">Reference proteome</keyword>
<dbReference type="NCBIfam" id="TIGR01409">
    <property type="entry name" value="TAT_signal_seq"/>
    <property type="match status" value="1"/>
</dbReference>
<dbReference type="Proteomes" id="UP001500683">
    <property type="component" value="Unassembled WGS sequence"/>
</dbReference>
<dbReference type="EMBL" id="BAAAZG010000036">
    <property type="protein sequence ID" value="GAA4083087.1"/>
    <property type="molecule type" value="Genomic_DNA"/>
</dbReference>
<proteinExistence type="predicted"/>
<evidence type="ECO:0000313" key="1">
    <source>
        <dbReference type="EMBL" id="GAA4083087.1"/>
    </source>
</evidence>
<dbReference type="PROSITE" id="PS51318">
    <property type="entry name" value="TAT"/>
    <property type="match status" value="1"/>
</dbReference>